<dbReference type="Gene3D" id="1.20.5.420">
    <property type="entry name" value="Immunoglobulin FC, subunit C"/>
    <property type="match status" value="1"/>
</dbReference>
<dbReference type="EMBL" id="CP003531">
    <property type="protein sequence ID" value="AFK51043.1"/>
    <property type="molecule type" value="Genomic_DNA"/>
</dbReference>
<keyword evidence="1" id="KW-0472">Membrane</keyword>
<evidence type="ECO:0000313" key="3">
    <source>
        <dbReference type="Proteomes" id="UP000005270"/>
    </source>
</evidence>
<keyword evidence="1" id="KW-1133">Transmembrane helix</keyword>
<dbReference type="SUPFAM" id="SSF47240">
    <property type="entry name" value="Ferritin-like"/>
    <property type="match status" value="1"/>
</dbReference>
<name>I3TE55_THEC1</name>
<dbReference type="InterPro" id="IPR009078">
    <property type="entry name" value="Ferritin-like_SF"/>
</dbReference>
<gene>
    <name evidence="2" type="ordered locus">TCELL_0618</name>
</gene>
<feature type="transmembrane region" description="Helical" evidence="1">
    <location>
        <begin position="142"/>
        <end position="166"/>
    </location>
</feature>
<evidence type="ECO:0000313" key="2">
    <source>
        <dbReference type="EMBL" id="AFK51043.1"/>
    </source>
</evidence>
<dbReference type="KEGG" id="thg:TCELL_0618"/>
<evidence type="ECO:0000256" key="1">
    <source>
        <dbReference type="SAM" id="Phobius"/>
    </source>
</evidence>
<dbReference type="HOGENOM" id="CLU_065373_1_0_2"/>
<sequence>MESTPSSIDKRQAYRFCLDEAFSLEVYKSLSKLEKDEERRRILSKLAEDEERHYEFWRKYAGKDCRPSYWKVWLFKLSYALLGPLFTIKLLERGEESAIREYSSLLGGLSGEARSTLEALIEDEESHEKELIGILSDPRLKYLGFVALGLADAIVEITGVNAGFLGATENTVIVGLAGLIVGFSAALSMAGASYLQSKHEKKVSPTRSAVVTGLAYILSVLLLVAPFFTMRSLPFAFATSVAASVSLTGVFTYYSSIVEDKDFKREFLESLFLLLGIALASYLLGAALSRHFGISTGV</sequence>
<feature type="transmembrane region" description="Helical" evidence="1">
    <location>
        <begin position="207"/>
        <end position="229"/>
    </location>
</feature>
<dbReference type="InterPro" id="IPR039376">
    <property type="entry name" value="Ferritin_CCC1_N"/>
</dbReference>
<dbReference type="FunCoup" id="I3TE55">
    <property type="interactions" value="7"/>
</dbReference>
<protein>
    <recommendedName>
        <fullName evidence="4">Rubrerythrin family protein</fullName>
    </recommendedName>
</protein>
<keyword evidence="3" id="KW-1185">Reference proteome</keyword>
<evidence type="ECO:0008006" key="4">
    <source>
        <dbReference type="Google" id="ProtNLM"/>
    </source>
</evidence>
<dbReference type="InParanoid" id="I3TE55"/>
<feature type="transmembrane region" description="Helical" evidence="1">
    <location>
        <begin position="172"/>
        <end position="195"/>
    </location>
</feature>
<dbReference type="CDD" id="cd01044">
    <property type="entry name" value="Ferritin_CCC1_N"/>
    <property type="match status" value="1"/>
</dbReference>
<feature type="transmembrane region" description="Helical" evidence="1">
    <location>
        <begin position="267"/>
        <end position="288"/>
    </location>
</feature>
<dbReference type="eggNOG" id="arCOG01096">
    <property type="taxonomic scope" value="Archaea"/>
</dbReference>
<dbReference type="STRING" id="1184251.TCELL_0618"/>
<proteinExistence type="predicted"/>
<dbReference type="AlphaFoldDB" id="I3TE55"/>
<dbReference type="Proteomes" id="UP000005270">
    <property type="component" value="Chromosome"/>
</dbReference>
<feature type="transmembrane region" description="Helical" evidence="1">
    <location>
        <begin position="235"/>
        <end position="255"/>
    </location>
</feature>
<accession>I3TE55</accession>
<organism evidence="2 3">
    <name type="scientific">Thermogladius calderae (strain DSM 22663 / VKM B-2946 / 1633)</name>
    <dbReference type="NCBI Taxonomy" id="1184251"/>
    <lineage>
        <taxon>Archaea</taxon>
        <taxon>Thermoproteota</taxon>
        <taxon>Thermoprotei</taxon>
        <taxon>Desulfurococcales</taxon>
        <taxon>Desulfurococcaceae</taxon>
        <taxon>Thermogladius</taxon>
    </lineage>
</organism>
<dbReference type="OrthoDB" id="42847at2157"/>
<reference evidence="2 3" key="1">
    <citation type="journal article" date="2012" name="J. Bacteriol.">
        <title>Complete genome sequence of the hyperthermophilic cellulolytic Crenarchaeon 'Thermogladius cellulolyticus' 1633.</title>
        <authorList>
            <person name="Mardanov A.V."/>
            <person name="Kochetkova T.V."/>
            <person name="Beletsky A.V."/>
            <person name="Bonch-Osmolovskaya E.A."/>
            <person name="Ravin N.V."/>
            <person name="Skryabin K.G."/>
        </authorList>
    </citation>
    <scope>NUCLEOTIDE SEQUENCE [LARGE SCALE GENOMIC DNA]</scope>
    <source>
        <strain evidence="3">DSM 22663 / VKM B-2946 / 1633</strain>
    </source>
</reference>
<keyword evidence="1" id="KW-0812">Transmembrane</keyword>